<gene>
    <name evidence="1" type="ordered locus">MexAM1_META2p0633</name>
</gene>
<reference evidence="1 2" key="1">
    <citation type="journal article" date="2009" name="PLoS ONE">
        <title>Methylobacterium genome sequences: a reference blueprint to investigate microbial metabolism of C1 compounds from natural and industrial sources.</title>
        <authorList>
            <person name="Vuilleumier S."/>
            <person name="Chistoserdova L."/>
            <person name="Lee M.-C."/>
            <person name="Bringel F."/>
            <person name="Lajus A."/>
            <person name="Zhou Y."/>
            <person name="Gourion B."/>
            <person name="Barbe V."/>
            <person name="Chang J."/>
            <person name="Cruveiller S."/>
            <person name="Dossat C."/>
            <person name="Gillett W."/>
            <person name="Gruffaz C."/>
            <person name="Haugen E."/>
            <person name="Hourcade E."/>
            <person name="Levy R."/>
            <person name="Mangenot S."/>
            <person name="Muller E."/>
            <person name="Nadalig T."/>
            <person name="Pagni M."/>
            <person name="Penny C."/>
            <person name="Peyraud R."/>
            <person name="Robinson D.G."/>
            <person name="Roche D."/>
            <person name="Rouy Z."/>
            <person name="Saenampechek C."/>
            <person name="Salvignol G."/>
            <person name="Vallenet D."/>
            <person name="Wu Z."/>
            <person name="Marx C.J."/>
            <person name="Vorholt J.A."/>
            <person name="Olson M.V."/>
            <person name="Kaul R."/>
            <person name="Weissenbach J."/>
            <person name="Medigue C."/>
            <person name="Lidstrom M.E."/>
        </authorList>
    </citation>
    <scope>NUCLEOTIDE SEQUENCE [LARGE SCALE GENOMIC DNA]</scope>
    <source>
        <strain evidence="2">ATCC 14718 / DSM 1338 / JCM 2805 / NCIMB 9133 / AM1</strain>
    </source>
</reference>
<geneLocation type="plasmid" evidence="1 2">
    <name>megaplasmid</name>
</geneLocation>
<sequence length="101" mass="11170">MSAELRTISIPTRKVPANLLTARRKRHGSAYVCIVCSLPMPQPKFMCHVIEGGSSALHVEDEDRYRPDGGDMCFLPLGSDCLRLHPELKPYAHKVQPGTIG</sequence>
<dbReference type="AlphaFoldDB" id="C5B4U7"/>
<dbReference type="Proteomes" id="UP000009081">
    <property type="component" value="Plasmid megaplasmid"/>
</dbReference>
<dbReference type="EMBL" id="CP001511">
    <property type="protein sequence ID" value="ACS43479.1"/>
    <property type="molecule type" value="Genomic_DNA"/>
</dbReference>
<keyword evidence="2" id="KW-1185">Reference proteome</keyword>
<keyword evidence="1" id="KW-0614">Plasmid</keyword>
<protein>
    <submittedName>
        <fullName evidence="1">Uncharacterized protein</fullName>
    </submittedName>
</protein>
<evidence type="ECO:0000313" key="2">
    <source>
        <dbReference type="Proteomes" id="UP000009081"/>
    </source>
</evidence>
<evidence type="ECO:0000313" key="1">
    <source>
        <dbReference type="EMBL" id="ACS43479.1"/>
    </source>
</evidence>
<dbReference type="KEGG" id="mea:Mex_2p0633"/>
<dbReference type="RefSeq" id="WP_012753929.1">
    <property type="nucleotide sequence ID" value="NC_012811.1"/>
</dbReference>
<dbReference type="HOGENOM" id="CLU_2288199_0_0_5"/>
<name>C5B4U7_METEA</name>
<proteinExistence type="predicted"/>
<organism evidence="1 2">
    <name type="scientific">Methylorubrum extorquens (strain ATCC 14718 / DSM 1338 / JCM 2805 / NCIMB 9133 / AM1)</name>
    <name type="common">Methylobacterium extorquens</name>
    <dbReference type="NCBI Taxonomy" id="272630"/>
    <lineage>
        <taxon>Bacteria</taxon>
        <taxon>Pseudomonadati</taxon>
        <taxon>Pseudomonadota</taxon>
        <taxon>Alphaproteobacteria</taxon>
        <taxon>Hyphomicrobiales</taxon>
        <taxon>Methylobacteriaceae</taxon>
        <taxon>Methylorubrum</taxon>
    </lineage>
</organism>
<accession>C5B4U7</accession>